<dbReference type="RefSeq" id="XP_011357099.1">
    <property type="nucleotide sequence ID" value="XM_011358797.1"/>
</dbReference>
<dbReference type="InterPro" id="IPR008499">
    <property type="entry name" value="Leg1"/>
</dbReference>
<keyword evidence="2" id="KW-1185">Reference proteome</keyword>
<gene>
    <name evidence="3" type="primary">CUNH6orf58</name>
</gene>
<dbReference type="AlphaFoldDB" id="A0A6P3Q4Y9"/>
<name>A0A6P3Q4Y9_PTEVA</name>
<accession>A0A6P3Q4Y9</accession>
<dbReference type="CTD" id="109312003"/>
<dbReference type="GO" id="GO:0005615">
    <property type="term" value="C:extracellular space"/>
    <property type="evidence" value="ECO:0007669"/>
    <property type="project" value="TreeGrafter"/>
</dbReference>
<dbReference type="GeneID" id="105291183"/>
<protein>
    <submittedName>
        <fullName evidence="3">Protein LEG1 homolog</fullName>
    </submittedName>
</protein>
<evidence type="ECO:0000256" key="1">
    <source>
        <dbReference type="SAM" id="SignalP"/>
    </source>
</evidence>
<feature type="chain" id="PRO_5028229502" evidence="1">
    <location>
        <begin position="23"/>
        <end position="346"/>
    </location>
</feature>
<dbReference type="OrthoDB" id="17046at2759"/>
<evidence type="ECO:0000313" key="3">
    <source>
        <dbReference type="RefSeq" id="XP_011357099.1"/>
    </source>
</evidence>
<feature type="signal peptide" evidence="1">
    <location>
        <begin position="1"/>
        <end position="22"/>
    </location>
</feature>
<sequence>MAFLPLWVFVLAGCFSVSLAEASNLSDLYPPLWEESPSQFSDYRVENGKHIINPWVYPERIGAYRILLNKTASYFEKFAPENELNLLWGLPLQHGWQYSSGRLADPSQSTDCGYESGDHLCISVDSWWADLNYFLCVLPFLAAVDSGIMGISSDQVLLLPPPKDQKKFCLSVATCQSSFPKAMKKWKDFYQHLKVASSSFEDLLEYLWAAHTATLENTYKSFEDRFKYYSKPEANFGRSWLVNVKYIAAIEFPTTLIRTHDFQKVLPQRMLVDGDTAPFISDFTELQNMVLLGIKLIYEVDKYTGSLSLTITETLMKTPGAKMVVLKLMDKILEKATPNFLEIITN</sequence>
<dbReference type="KEGG" id="pvp:105291183"/>
<keyword evidence="1" id="KW-0732">Signal</keyword>
<evidence type="ECO:0000313" key="2">
    <source>
        <dbReference type="Proteomes" id="UP000515202"/>
    </source>
</evidence>
<organism evidence="2 3">
    <name type="scientific">Pteropus vampyrus</name>
    <name type="common">Large flying fox</name>
    <dbReference type="NCBI Taxonomy" id="132908"/>
    <lineage>
        <taxon>Eukaryota</taxon>
        <taxon>Metazoa</taxon>
        <taxon>Chordata</taxon>
        <taxon>Craniata</taxon>
        <taxon>Vertebrata</taxon>
        <taxon>Euteleostomi</taxon>
        <taxon>Mammalia</taxon>
        <taxon>Eutheria</taxon>
        <taxon>Laurasiatheria</taxon>
        <taxon>Chiroptera</taxon>
        <taxon>Yinpterochiroptera</taxon>
        <taxon>Pteropodoidea</taxon>
        <taxon>Pteropodidae</taxon>
        <taxon>Pteropodinae</taxon>
        <taxon>Pteropus</taxon>
    </lineage>
</organism>
<proteinExistence type="predicted"/>
<dbReference type="PANTHER" id="PTHR18820">
    <property type="entry name" value="LEG1"/>
    <property type="match status" value="1"/>
</dbReference>
<dbReference type="Pfam" id="PF05612">
    <property type="entry name" value="Leg1"/>
    <property type="match status" value="1"/>
</dbReference>
<dbReference type="PANTHER" id="PTHR18820:SF4">
    <property type="entry name" value="CHROMOSOME 6 OPEN READING FRAME 58"/>
    <property type="match status" value="1"/>
</dbReference>
<reference evidence="3" key="1">
    <citation type="submission" date="2025-08" db="UniProtKB">
        <authorList>
            <consortium name="RefSeq"/>
        </authorList>
    </citation>
    <scope>IDENTIFICATION</scope>
    <source>
        <tissue evidence="3">Kidney</tissue>
    </source>
</reference>
<dbReference type="Proteomes" id="UP000515202">
    <property type="component" value="Unplaced"/>
</dbReference>